<gene>
    <name evidence="3" type="ORF">DW204_01600</name>
</gene>
<accession>A0A414X8A5</accession>
<feature type="compositionally biased region" description="Polar residues" evidence="1">
    <location>
        <begin position="47"/>
        <end position="63"/>
    </location>
</feature>
<dbReference type="InterPro" id="IPR032774">
    <property type="entry name" value="WG_beta_rep"/>
</dbReference>
<dbReference type="PANTHER" id="PTHR37841:SF1">
    <property type="entry name" value="DUF3298 DOMAIN-CONTAINING PROTEIN"/>
    <property type="match status" value="1"/>
</dbReference>
<keyword evidence="2" id="KW-0732">Signal</keyword>
<dbReference type="Pfam" id="PF14903">
    <property type="entry name" value="WG_beta_rep"/>
    <property type="match status" value="3"/>
</dbReference>
<dbReference type="Proteomes" id="UP000284998">
    <property type="component" value="Unassembled WGS sequence"/>
</dbReference>
<dbReference type="EMBL" id="QRJS01000003">
    <property type="protein sequence ID" value="RHH50254.1"/>
    <property type="molecule type" value="Genomic_DNA"/>
</dbReference>
<protein>
    <submittedName>
        <fullName evidence="3">WG repeat-containing protein</fullName>
    </submittedName>
</protein>
<evidence type="ECO:0000256" key="1">
    <source>
        <dbReference type="SAM" id="MobiDB-lite"/>
    </source>
</evidence>
<dbReference type="AlphaFoldDB" id="A0A414X8A5"/>
<evidence type="ECO:0000256" key="2">
    <source>
        <dbReference type="SAM" id="SignalP"/>
    </source>
</evidence>
<evidence type="ECO:0000313" key="4">
    <source>
        <dbReference type="Proteomes" id="UP000284998"/>
    </source>
</evidence>
<name>A0A414X8A5_9BACT</name>
<comment type="caution">
    <text evidence="3">The sequence shown here is derived from an EMBL/GenBank/DDBJ whole genome shotgun (WGS) entry which is preliminary data.</text>
</comment>
<organism evidence="3 4">
    <name type="scientific">Phocaeicola plebeius</name>
    <dbReference type="NCBI Taxonomy" id="310297"/>
    <lineage>
        <taxon>Bacteria</taxon>
        <taxon>Pseudomonadati</taxon>
        <taxon>Bacteroidota</taxon>
        <taxon>Bacteroidia</taxon>
        <taxon>Bacteroidales</taxon>
        <taxon>Bacteroidaceae</taxon>
        <taxon>Phocaeicola</taxon>
    </lineage>
</organism>
<dbReference type="RefSeq" id="WP_118242585.1">
    <property type="nucleotide sequence ID" value="NZ_QRJS01000003.1"/>
</dbReference>
<reference evidence="3 4" key="1">
    <citation type="submission" date="2018-08" db="EMBL/GenBank/DDBJ databases">
        <title>A genome reference for cultivated species of the human gut microbiota.</title>
        <authorList>
            <person name="Zou Y."/>
            <person name="Xue W."/>
            <person name="Luo G."/>
        </authorList>
    </citation>
    <scope>NUCLEOTIDE SEQUENCE [LARGE SCALE GENOMIC DNA]</scope>
    <source>
        <strain evidence="3 4">AM17-44</strain>
    </source>
</reference>
<feature type="region of interest" description="Disordered" evidence="1">
    <location>
        <begin position="43"/>
        <end position="63"/>
    </location>
</feature>
<proteinExistence type="predicted"/>
<sequence length="450" mass="49501">MKIRNLLVSGFSLCVLGAIPQPAEAQFFKKISNMLETVDKALGGDASKSNTNTEKTANDAPQTGITVNGIHQATLYDGKTTMKCPVVTSNTKVISVDVSPSIYVNMASYSDGVAFVKVDKKCFFVDTLGNKVLDYNYGLPFMREYPRFYQGVCPAKKGMARNMSLIDKTGKVVMELPVYDCTNFVDGVAAGFISVQKGYSKVTKVVYFNTKGEPVYNNLIEEVKFGNLETPRPLCEGLAAHYSYSKQLYGFRDENGSLVIAPSYSKVQNFNDGLAAVQTASGKWGYIDKTGKMVIEAKFSSEPGPFSEGYAVVEKRDGSKCYIDKQGNIAFDGLRDASYFHNGKAFVRLNNSARYSLALIDKNFKVVSEFHTNLNSLPLEDAVSYSGDDILISNCFVTDMGDMILGAERLQSHFSDGLTYCVVWQEGGKSICGCTNRKGELVFIFKESEF</sequence>
<dbReference type="PANTHER" id="PTHR37841">
    <property type="entry name" value="GLR2918 PROTEIN"/>
    <property type="match status" value="1"/>
</dbReference>
<feature type="signal peptide" evidence="2">
    <location>
        <begin position="1"/>
        <end position="25"/>
    </location>
</feature>
<dbReference type="SUPFAM" id="SSF69360">
    <property type="entry name" value="Cell wall binding repeat"/>
    <property type="match status" value="1"/>
</dbReference>
<feature type="chain" id="PRO_5019118851" evidence="2">
    <location>
        <begin position="26"/>
        <end position="450"/>
    </location>
</feature>
<evidence type="ECO:0000313" key="3">
    <source>
        <dbReference type="EMBL" id="RHH50254.1"/>
    </source>
</evidence>